<protein>
    <recommendedName>
        <fullName evidence="2">ATP-grasp domain-containing protein</fullName>
    </recommendedName>
</protein>
<evidence type="ECO:0000313" key="3">
    <source>
        <dbReference type="EMBL" id="MDR6226179.1"/>
    </source>
</evidence>
<evidence type="ECO:0000259" key="2">
    <source>
        <dbReference type="PROSITE" id="PS50975"/>
    </source>
</evidence>
<dbReference type="Gene3D" id="3.40.50.20">
    <property type="match status" value="1"/>
</dbReference>
<dbReference type="Pfam" id="PF02655">
    <property type="entry name" value="ATP-grasp_3"/>
    <property type="match status" value="1"/>
</dbReference>
<name>A0ABU1IPY0_9BACL</name>
<sequence length="413" mass="46949">MRTKPAVLITGGRAPVALDLARLFKRAGYRVLAAESMKYSLLSFSQAVDRWFSLPGPNRDEAGFVEGLVSLIRQHGVDWLIPTCEETFFIAKHRKRLEQGCRVLTDRLETLEQLHHKGSFIEELKRAGEHVPKTVVLHHRSEWKRGVEEVPFPAVLKPAYSRFATRVLFLEEPPEEPPVSLEQPWVLQERIAGPQLSAYAVAYHGRLAAYSCYRTVYTAGLGSALTFRHEEEPQVYEWVDRLVKRYGYTGQIAFDFIQSRDDGRFYPLECNPRATSGIHLFTEPSLVEAMVGGDCSSVVIPAADTKTMLVLPMVLYGWRQGKPWNWIRTMAAHRDVVFDWRDPAPFWGQGLSLWHLWRTARKQHLPLLKLTTQDIEWEGENDGTGNRGYRFSRTSLGEAPASVGAKGNGFRAQ</sequence>
<dbReference type="EMBL" id="JAVDQG010000004">
    <property type="protein sequence ID" value="MDR6226179.1"/>
    <property type="molecule type" value="Genomic_DNA"/>
</dbReference>
<reference evidence="3 4" key="1">
    <citation type="submission" date="2023-07" db="EMBL/GenBank/DDBJ databases">
        <title>Genomic Encyclopedia of Type Strains, Phase IV (KMG-IV): sequencing the most valuable type-strain genomes for metagenomic binning, comparative biology and taxonomic classification.</title>
        <authorList>
            <person name="Goeker M."/>
        </authorList>
    </citation>
    <scope>NUCLEOTIDE SEQUENCE [LARGE SCALE GENOMIC DNA]</scope>
    <source>
        <strain evidence="3 4">DSM 45903</strain>
    </source>
</reference>
<dbReference type="PROSITE" id="PS50975">
    <property type="entry name" value="ATP_GRASP"/>
    <property type="match status" value="1"/>
</dbReference>
<organism evidence="3 4">
    <name type="scientific">Desmospora profundinema</name>
    <dbReference type="NCBI Taxonomy" id="1571184"/>
    <lineage>
        <taxon>Bacteria</taxon>
        <taxon>Bacillati</taxon>
        <taxon>Bacillota</taxon>
        <taxon>Bacilli</taxon>
        <taxon>Bacillales</taxon>
        <taxon>Thermoactinomycetaceae</taxon>
        <taxon>Desmospora</taxon>
    </lineage>
</organism>
<keyword evidence="1" id="KW-0547">Nucleotide-binding</keyword>
<proteinExistence type="predicted"/>
<dbReference type="RefSeq" id="WP_309865737.1">
    <property type="nucleotide sequence ID" value="NZ_JAVDQG010000004.1"/>
</dbReference>
<evidence type="ECO:0000313" key="4">
    <source>
        <dbReference type="Proteomes" id="UP001185012"/>
    </source>
</evidence>
<keyword evidence="4" id="KW-1185">Reference proteome</keyword>
<dbReference type="SUPFAM" id="SSF56059">
    <property type="entry name" value="Glutathione synthetase ATP-binding domain-like"/>
    <property type="match status" value="1"/>
</dbReference>
<feature type="domain" description="ATP-grasp" evidence="2">
    <location>
        <begin position="121"/>
        <end position="304"/>
    </location>
</feature>
<dbReference type="InterPro" id="IPR011761">
    <property type="entry name" value="ATP-grasp"/>
</dbReference>
<gene>
    <name evidence="3" type="ORF">JOE21_002185</name>
</gene>
<dbReference type="InterPro" id="IPR003806">
    <property type="entry name" value="ATP-grasp_PylC-type"/>
</dbReference>
<comment type="caution">
    <text evidence="3">The sequence shown here is derived from an EMBL/GenBank/DDBJ whole genome shotgun (WGS) entry which is preliminary data.</text>
</comment>
<dbReference type="Proteomes" id="UP001185012">
    <property type="component" value="Unassembled WGS sequence"/>
</dbReference>
<evidence type="ECO:0000256" key="1">
    <source>
        <dbReference type="PROSITE-ProRule" id="PRU00409"/>
    </source>
</evidence>
<accession>A0ABU1IPY0</accession>
<keyword evidence="1" id="KW-0067">ATP-binding</keyword>
<dbReference type="Gene3D" id="3.30.470.20">
    <property type="entry name" value="ATP-grasp fold, B domain"/>
    <property type="match status" value="1"/>
</dbReference>